<sequence length="292" mass="32048">MYFPEKESITHTGISGQFFAFPPDPSIPQLHFPPSLAQVASPSLTLIASSPPAASIHRGTRHGRRCFGFESRSCIVPHRRPPPSNGAMLVKTPDSWELAVSVSIRTSYGTFRVANNHGPLLAYAHPQKPPLIHQGDYSAALWVKLVQHVRMKSYAGVNQYRRFAEGSLRSFPRSASHLCICIGSYSIHQPRGAPHRRAAGAWHVLPASRRSLGTPPVLKRGKAEWGSTGTGIVSHGRAMEVMRMDAIPVRLGNLPDISRRLSRAIFDVVVSTDQQGDTMKLVRNGPDVVMDD</sequence>
<gene>
    <name evidence="1" type="ORF">F5144DRAFT_310185</name>
</gene>
<evidence type="ECO:0000313" key="2">
    <source>
        <dbReference type="Proteomes" id="UP000724584"/>
    </source>
</evidence>
<accession>A0ACB7P357</accession>
<keyword evidence="2" id="KW-1185">Reference proteome</keyword>
<name>A0ACB7P357_9PEZI</name>
<dbReference type="EMBL" id="JAGIZQ010000005">
    <property type="protein sequence ID" value="KAH6628486.1"/>
    <property type="molecule type" value="Genomic_DNA"/>
</dbReference>
<evidence type="ECO:0000313" key="1">
    <source>
        <dbReference type="EMBL" id="KAH6628486.1"/>
    </source>
</evidence>
<dbReference type="Proteomes" id="UP000724584">
    <property type="component" value="Unassembled WGS sequence"/>
</dbReference>
<organism evidence="1 2">
    <name type="scientific">Chaetomium tenue</name>
    <dbReference type="NCBI Taxonomy" id="1854479"/>
    <lineage>
        <taxon>Eukaryota</taxon>
        <taxon>Fungi</taxon>
        <taxon>Dikarya</taxon>
        <taxon>Ascomycota</taxon>
        <taxon>Pezizomycotina</taxon>
        <taxon>Sordariomycetes</taxon>
        <taxon>Sordariomycetidae</taxon>
        <taxon>Sordariales</taxon>
        <taxon>Chaetomiaceae</taxon>
        <taxon>Chaetomium</taxon>
    </lineage>
</organism>
<comment type="caution">
    <text evidence="1">The sequence shown here is derived from an EMBL/GenBank/DDBJ whole genome shotgun (WGS) entry which is preliminary data.</text>
</comment>
<proteinExistence type="predicted"/>
<reference evidence="1 2" key="1">
    <citation type="journal article" date="2021" name="Nat. Commun.">
        <title>Genetic determinants of endophytism in the Arabidopsis root mycobiome.</title>
        <authorList>
            <person name="Mesny F."/>
            <person name="Miyauchi S."/>
            <person name="Thiergart T."/>
            <person name="Pickel B."/>
            <person name="Atanasova L."/>
            <person name="Karlsson M."/>
            <person name="Huettel B."/>
            <person name="Barry K.W."/>
            <person name="Haridas S."/>
            <person name="Chen C."/>
            <person name="Bauer D."/>
            <person name="Andreopoulos W."/>
            <person name="Pangilinan J."/>
            <person name="LaButti K."/>
            <person name="Riley R."/>
            <person name="Lipzen A."/>
            <person name="Clum A."/>
            <person name="Drula E."/>
            <person name="Henrissat B."/>
            <person name="Kohler A."/>
            <person name="Grigoriev I.V."/>
            <person name="Martin F.M."/>
            <person name="Hacquard S."/>
        </authorList>
    </citation>
    <scope>NUCLEOTIDE SEQUENCE [LARGE SCALE GENOMIC DNA]</scope>
    <source>
        <strain evidence="1 2">MPI-SDFR-AT-0079</strain>
    </source>
</reference>
<protein>
    <submittedName>
        <fullName evidence="1">Uncharacterized protein</fullName>
    </submittedName>
</protein>